<organism evidence="9">
    <name type="scientific">Aeromonas hydrophila</name>
    <dbReference type="NCBI Taxonomy" id="644"/>
    <lineage>
        <taxon>Bacteria</taxon>
        <taxon>Pseudomonadati</taxon>
        <taxon>Pseudomonadota</taxon>
        <taxon>Gammaproteobacteria</taxon>
        <taxon>Aeromonadales</taxon>
        <taxon>Aeromonadaceae</taxon>
        <taxon>Aeromonas</taxon>
    </lineage>
</organism>
<keyword evidence="3" id="KW-1003">Cell membrane</keyword>
<evidence type="ECO:0000256" key="7">
    <source>
        <dbReference type="ARBA" id="ARBA00023136"/>
    </source>
</evidence>
<dbReference type="InterPro" id="IPR006306">
    <property type="entry name" value="T3SS_HrpO"/>
</dbReference>
<sequence length="105" mass="11345">MAGPVSPTDWLPVTEASMSHADILHFTSQTLWLVLILSMPPVLVAALVGTLVSLLQALTQIQEQTLGFVAKLVAVVITLFATTAWLGNELYSFADMVLLKVPQIQ</sequence>
<comment type="subcellular location">
    <subcellularLocation>
        <location evidence="1">Cell membrane</location>
        <topology evidence="1">Multi-pass membrane protein</topology>
    </subcellularLocation>
</comment>
<evidence type="ECO:0000313" key="9">
    <source>
        <dbReference type="EMBL" id="AAV30219.1"/>
    </source>
</evidence>
<evidence type="ECO:0000256" key="6">
    <source>
        <dbReference type="ARBA" id="ARBA00023026"/>
    </source>
</evidence>
<evidence type="ECO:0000256" key="5">
    <source>
        <dbReference type="ARBA" id="ARBA00022989"/>
    </source>
</evidence>
<keyword evidence="7 8" id="KW-0472">Membrane</keyword>
<evidence type="ECO:0000256" key="1">
    <source>
        <dbReference type="ARBA" id="ARBA00004651"/>
    </source>
</evidence>
<proteinExistence type="inferred from homology"/>
<dbReference type="AlphaFoldDB" id="Q5XL18"/>
<evidence type="ECO:0000256" key="8">
    <source>
        <dbReference type="SAM" id="Phobius"/>
    </source>
</evidence>
<dbReference type="GO" id="GO:0005886">
    <property type="term" value="C:plasma membrane"/>
    <property type="evidence" value="ECO:0007669"/>
    <property type="project" value="UniProtKB-SubCell"/>
</dbReference>
<feature type="transmembrane region" description="Helical" evidence="8">
    <location>
        <begin position="31"/>
        <end position="54"/>
    </location>
</feature>
<dbReference type="PANTHER" id="PTHR34040:SF7">
    <property type="entry name" value="SURFACE PRESENTATION OF ANTIGENS PROTEIN SPAQ"/>
    <property type="match status" value="1"/>
</dbReference>
<dbReference type="PRINTS" id="PR00952">
    <property type="entry name" value="TYPE3IMQPROT"/>
</dbReference>
<accession>Q5XL18</accession>
<gene>
    <name evidence="9" type="primary">ascS</name>
</gene>
<evidence type="ECO:0000256" key="4">
    <source>
        <dbReference type="ARBA" id="ARBA00022692"/>
    </source>
</evidence>
<evidence type="ECO:0000256" key="2">
    <source>
        <dbReference type="ARBA" id="ARBA00006156"/>
    </source>
</evidence>
<feature type="transmembrane region" description="Helical" evidence="8">
    <location>
        <begin position="66"/>
        <end position="86"/>
    </location>
</feature>
<protein>
    <submittedName>
        <fullName evidence="9">AscS</fullName>
    </submittedName>
</protein>
<dbReference type="PIRSF" id="PIRSF004669">
    <property type="entry name" value="FliQ"/>
    <property type="match status" value="1"/>
</dbReference>
<keyword evidence="6" id="KW-0843">Virulence</keyword>
<evidence type="ECO:0000256" key="3">
    <source>
        <dbReference type="ARBA" id="ARBA00022475"/>
    </source>
</evidence>
<dbReference type="InterPro" id="IPR002191">
    <property type="entry name" value="Bac_export_3"/>
</dbReference>
<dbReference type="EMBL" id="AY763611">
    <property type="protein sequence ID" value="AAV30219.1"/>
    <property type="molecule type" value="Genomic_DNA"/>
</dbReference>
<dbReference type="GO" id="GO:0009306">
    <property type="term" value="P:protein secretion"/>
    <property type="evidence" value="ECO:0007669"/>
    <property type="project" value="InterPro"/>
</dbReference>
<dbReference type="PANTHER" id="PTHR34040">
    <property type="entry name" value="FLAGELLAR BIOSYNTHETIC PROTEIN FLIQ"/>
    <property type="match status" value="1"/>
</dbReference>
<dbReference type="Pfam" id="PF01313">
    <property type="entry name" value="Bac_export_3"/>
    <property type="match status" value="1"/>
</dbReference>
<keyword evidence="4 8" id="KW-0812">Transmembrane</keyword>
<name>Q5XL18_AERHY</name>
<comment type="similarity">
    <text evidence="2">Belongs to the FliQ/MopD/SpaQ family.</text>
</comment>
<keyword evidence="5 8" id="KW-1133">Transmembrane helix</keyword>
<reference evidence="9" key="1">
    <citation type="journal article" date="2005" name="Infect. Immun.">
        <title>The type III secretion system and cytotoxic enterotoxin alter the virulence of Aeromonas hydrophila.</title>
        <authorList>
            <person name="Sha J."/>
            <person name="Pillai L."/>
            <person name="Fadl A.A."/>
            <person name="Galindo C.L."/>
            <person name="Erova T.E."/>
            <person name="Chopra A.K."/>
        </authorList>
    </citation>
    <scope>NUCLEOTIDE SEQUENCE</scope>
    <source>
        <strain evidence="9">SSU</strain>
    </source>
</reference>
<dbReference type="NCBIfam" id="TIGR01403">
    <property type="entry name" value="fliQ_rel_III"/>
    <property type="match status" value="1"/>
</dbReference>